<feature type="domain" description="NAD-dependent epimerase/dehydratase" evidence="1">
    <location>
        <begin position="3"/>
        <end position="218"/>
    </location>
</feature>
<evidence type="ECO:0000313" key="3">
    <source>
        <dbReference type="Proteomes" id="UP000238801"/>
    </source>
</evidence>
<dbReference type="PANTHER" id="PTHR48079">
    <property type="entry name" value="PROTEIN YEEZ"/>
    <property type="match status" value="1"/>
</dbReference>
<dbReference type="Gene3D" id="3.40.50.720">
    <property type="entry name" value="NAD(P)-binding Rossmann-like Domain"/>
    <property type="match status" value="1"/>
</dbReference>
<dbReference type="OrthoDB" id="367683at2"/>
<dbReference type="InterPro" id="IPR001509">
    <property type="entry name" value="Epimerase_deHydtase"/>
</dbReference>
<dbReference type="GO" id="GO:0004029">
    <property type="term" value="F:aldehyde dehydrogenase (NAD+) activity"/>
    <property type="evidence" value="ECO:0007669"/>
    <property type="project" value="TreeGrafter"/>
</dbReference>
<organism evidence="2 3">
    <name type="scientific">Hasllibacter halocynthiae</name>
    <dbReference type="NCBI Taxonomy" id="595589"/>
    <lineage>
        <taxon>Bacteria</taxon>
        <taxon>Pseudomonadati</taxon>
        <taxon>Pseudomonadota</taxon>
        <taxon>Alphaproteobacteria</taxon>
        <taxon>Rhodobacterales</taxon>
        <taxon>Roseobacteraceae</taxon>
        <taxon>Hasllibacter</taxon>
    </lineage>
</organism>
<evidence type="ECO:0000313" key="2">
    <source>
        <dbReference type="EMBL" id="PRY92061.1"/>
    </source>
</evidence>
<proteinExistence type="predicted"/>
<dbReference type="AlphaFoldDB" id="A0A2T0WZE5"/>
<name>A0A2T0WZE5_9RHOB</name>
<dbReference type="InterPro" id="IPR036291">
    <property type="entry name" value="NAD(P)-bd_dom_sf"/>
</dbReference>
<dbReference type="InterPro" id="IPR051783">
    <property type="entry name" value="NAD(P)-dependent_oxidoreduct"/>
</dbReference>
<dbReference type="GO" id="GO:0005737">
    <property type="term" value="C:cytoplasm"/>
    <property type="evidence" value="ECO:0007669"/>
    <property type="project" value="TreeGrafter"/>
</dbReference>
<dbReference type="EMBL" id="PVTT01000003">
    <property type="protein sequence ID" value="PRY92061.1"/>
    <property type="molecule type" value="Genomic_DNA"/>
</dbReference>
<dbReference type="Pfam" id="PF01370">
    <property type="entry name" value="Epimerase"/>
    <property type="match status" value="1"/>
</dbReference>
<keyword evidence="3" id="KW-1185">Reference proteome</keyword>
<sequence length="311" mass="32849">MRALVTGASGCLGRALVDELAAEGWQVRTTARAPAALPDFRPADLVHDDLGPLVEGMDVVFHCAALSSAWGSPAAFEAANVAATRRLLHAARAAGATRFVFASTPSLYADGTDRLNLREDAPLPPRALTPYADTKRRAEAMVLAADGPAMRCTAIRPRAIYGAHDRALLPRLRAALARGRMPLIGGGHALVDLTHRRDAASAMRMAARGPGGGVWNVASGETFAFRDLAREAARRAGLDFRPVHLPYRAALALAGALEAAARLRGASEPPLTRQAVVSLGRSLTLDISAAERDLGYRPRVGLEEGLAECFA</sequence>
<reference evidence="2 3" key="1">
    <citation type="submission" date="2018-03" db="EMBL/GenBank/DDBJ databases">
        <title>Genomic Encyclopedia of Archaeal and Bacterial Type Strains, Phase II (KMG-II): from individual species to whole genera.</title>
        <authorList>
            <person name="Goeker M."/>
        </authorList>
    </citation>
    <scope>NUCLEOTIDE SEQUENCE [LARGE SCALE GENOMIC DNA]</scope>
    <source>
        <strain evidence="2 3">DSM 29318</strain>
    </source>
</reference>
<gene>
    <name evidence="2" type="ORF">BCF33_2755</name>
</gene>
<comment type="caution">
    <text evidence="2">The sequence shown here is derived from an EMBL/GenBank/DDBJ whole genome shotgun (WGS) entry which is preliminary data.</text>
</comment>
<dbReference type="SUPFAM" id="SSF51735">
    <property type="entry name" value="NAD(P)-binding Rossmann-fold domains"/>
    <property type="match status" value="1"/>
</dbReference>
<evidence type="ECO:0000259" key="1">
    <source>
        <dbReference type="Pfam" id="PF01370"/>
    </source>
</evidence>
<dbReference type="Proteomes" id="UP000238801">
    <property type="component" value="Unassembled WGS sequence"/>
</dbReference>
<dbReference type="PANTHER" id="PTHR48079:SF6">
    <property type="entry name" value="NAD(P)-BINDING DOMAIN-CONTAINING PROTEIN-RELATED"/>
    <property type="match status" value="1"/>
</dbReference>
<accession>A0A2T0WZE5</accession>
<protein>
    <submittedName>
        <fullName evidence="2">Nucleoside-diphosphate-sugar epimerase</fullName>
    </submittedName>
</protein>
<dbReference type="RefSeq" id="WP_106161803.1">
    <property type="nucleotide sequence ID" value="NZ_PVTT01000003.1"/>
</dbReference>